<sequence length="952" mass="102823">MSTITPSEAGRAPTWDAVVQERSAQVHHQTAFIPRSTLVDSPRTRRNTLNDAGPLLNRQSYSNVNIDVPLNTQSSLHMQVTHDGKVLELVARLELYSGYSDACEGSHEDHADRTTSLDTIAVNHQEQAEHQSAAHTVSTSGHSPRKPIPTQWLPKSTGPNLATAQRAKVRNSKNSWGSDSPEEVKILRGTRSSIDLGRTHGKEGALYLTKEALAGINSTIASPTSPLSPSTLHGSPTKRPWNIPTGSPLRGSARQQHLSTRMSPNKSTHLNIESISTAHSRASSSVATSTGRVSFHTGEGSPVRSPASTEHSFQSAAENPEDLDVPNFDLKANNDDEQMHQESASPRSTTAGANTDGKRSSLTPKLALRIPVSQSNQDFHESFLAAPTVTPDGSHMFHSPLSPDSPTPVSRIPRAGATSKIAIPPRSPTIKRAESVQSLQYKLKMLQAMQLDATKVPLPETPKPVPAPLRHVRTVDSTGSTSTLSRTFGSHDSDRTTGTASEDEQKHPAHVDSPAILADVNVPDQPNNIPTCDADYDHVNKLTIDHEASKKAMKPENVPWGVPTAFDHGMTLACLISMPTIIVKIAHNLCIGNINLDAKQDEATSPFKSHIDDVENVTFVRGRSERYVPYERKQGNSGRSTQSSTCSLRATAPEFVPRPPTTTSVIEATAENSPLVSSHDLAGLPDPTVLDRNGIPFLWYMYGVQFAYEQGYRNGRPKPPKKFKQPKKQHASLSSSVNTPHSSSKAVPITNPRPAAPLPEAAKQSLASAGPMPPPPLPANRRHEQTRPENFRPGFNGDISSSHIADAETNQPFANQLNMISEQVALNNCTNSNAPRHFNVDLSTLRNVGFPPGPRNMRPPTYYTMPRHGHRNNRSNGLYGGCGNAGVPIDATAPFPNPVPPQGRPDQGQTHGTSPFDYSGYTIGKESCSLVDITVATERGGGEPCNACAPDH</sequence>
<dbReference type="OrthoDB" id="3795043at2759"/>
<evidence type="ECO:0000256" key="1">
    <source>
        <dbReference type="SAM" id="MobiDB-lite"/>
    </source>
</evidence>
<feature type="compositionally biased region" description="Basic residues" evidence="1">
    <location>
        <begin position="715"/>
        <end position="730"/>
    </location>
</feature>
<protein>
    <submittedName>
        <fullName evidence="2">Uncharacterized protein</fullName>
    </submittedName>
</protein>
<feature type="region of interest" description="Disordered" evidence="1">
    <location>
        <begin position="458"/>
        <end position="509"/>
    </location>
</feature>
<keyword evidence="3" id="KW-1185">Reference proteome</keyword>
<dbReference type="GeneID" id="67017870"/>
<dbReference type="AlphaFoldDB" id="A0A8J2I3M0"/>
<evidence type="ECO:0000313" key="3">
    <source>
        <dbReference type="Proteomes" id="UP000676310"/>
    </source>
</evidence>
<comment type="caution">
    <text evidence="2">The sequence shown here is derived from an EMBL/GenBank/DDBJ whole genome shotgun (WGS) entry which is preliminary data.</text>
</comment>
<reference evidence="2" key="1">
    <citation type="submission" date="2021-05" db="EMBL/GenBank/DDBJ databases">
        <authorList>
            <person name="Stam R."/>
        </authorList>
    </citation>
    <scope>NUCLEOTIDE SEQUENCE</scope>
    <source>
        <strain evidence="2">CS162</strain>
    </source>
</reference>
<accession>A0A8J2I3M0</accession>
<dbReference type="RefSeq" id="XP_043169581.1">
    <property type="nucleotide sequence ID" value="XM_043313646.1"/>
</dbReference>
<dbReference type="EMBL" id="CAJRGZ010000019">
    <property type="protein sequence ID" value="CAG5161424.1"/>
    <property type="molecule type" value="Genomic_DNA"/>
</dbReference>
<feature type="region of interest" description="Disordered" evidence="1">
    <location>
        <begin position="894"/>
        <end position="918"/>
    </location>
</feature>
<name>A0A8J2I3M0_9PLEO</name>
<feature type="region of interest" description="Disordered" evidence="1">
    <location>
        <begin position="127"/>
        <end position="181"/>
    </location>
</feature>
<dbReference type="Proteomes" id="UP000676310">
    <property type="component" value="Unassembled WGS sequence"/>
</dbReference>
<feature type="compositionally biased region" description="Polar residues" evidence="1">
    <location>
        <begin position="475"/>
        <end position="488"/>
    </location>
</feature>
<feature type="compositionally biased region" description="Polar residues" evidence="1">
    <location>
        <begin position="341"/>
        <end position="353"/>
    </location>
</feature>
<feature type="compositionally biased region" description="Polar residues" evidence="1">
    <location>
        <begin position="731"/>
        <end position="745"/>
    </location>
</feature>
<feature type="region of interest" description="Disordered" evidence="1">
    <location>
        <begin position="219"/>
        <end position="361"/>
    </location>
</feature>
<proteinExistence type="predicted"/>
<feature type="compositionally biased region" description="Polar residues" evidence="1">
    <location>
        <begin position="306"/>
        <end position="317"/>
    </location>
</feature>
<feature type="compositionally biased region" description="Polar residues" evidence="1">
    <location>
        <begin position="153"/>
        <end position="163"/>
    </location>
</feature>
<feature type="compositionally biased region" description="Polar residues" evidence="1">
    <location>
        <begin position="253"/>
        <end position="273"/>
    </location>
</feature>
<gene>
    <name evidence="2" type="ORF">ALTATR162_LOCUS6026</name>
</gene>
<organism evidence="2 3">
    <name type="scientific">Alternaria atra</name>
    <dbReference type="NCBI Taxonomy" id="119953"/>
    <lineage>
        <taxon>Eukaryota</taxon>
        <taxon>Fungi</taxon>
        <taxon>Dikarya</taxon>
        <taxon>Ascomycota</taxon>
        <taxon>Pezizomycotina</taxon>
        <taxon>Dothideomycetes</taxon>
        <taxon>Pleosporomycetidae</taxon>
        <taxon>Pleosporales</taxon>
        <taxon>Pleosporineae</taxon>
        <taxon>Pleosporaceae</taxon>
        <taxon>Alternaria</taxon>
        <taxon>Alternaria sect. Ulocladioides</taxon>
    </lineage>
</organism>
<evidence type="ECO:0000313" key="2">
    <source>
        <dbReference type="EMBL" id="CAG5161424.1"/>
    </source>
</evidence>
<feature type="compositionally biased region" description="Low complexity" evidence="1">
    <location>
        <begin position="274"/>
        <end position="294"/>
    </location>
</feature>
<feature type="region of interest" description="Disordered" evidence="1">
    <location>
        <begin position="713"/>
        <end position="794"/>
    </location>
</feature>
<feature type="compositionally biased region" description="Low complexity" evidence="1">
    <location>
        <begin position="219"/>
        <end position="237"/>
    </location>
</feature>
<feature type="compositionally biased region" description="Polar residues" evidence="1">
    <location>
        <begin position="133"/>
        <end position="142"/>
    </location>
</feature>
<feature type="compositionally biased region" description="Basic and acidic residues" evidence="1">
    <location>
        <begin position="781"/>
        <end position="790"/>
    </location>
</feature>